<sequence>MTKASDVFKLKNANNVEVTFIGRGGQITGITVPDKDGNMDDVVIGYQSVEEALAGDGYFGALCGRFSNRIVKGQFSLDGVDYQLECNNTPNHLHGGSDGFNNRVWDVTPYEESRFAQAYKLTLVSPDGDQGYPGEVKVEVIYGLTDENEMVIEYVAETSKATIINLTSHAYFNLKGAGKGTVEDHQLELNASKYTPLSAELGTVTGEIAEVKGTPMDFVDTKAIGETVNTDDEQVKMVNGIDHNFVIDGYDGMLRLAARLSDEETGRCMEVFTDQPGIQIYTGGHFDSSETGKLGNPIEKWAGVAMETQIFPDSPNQDHFPNAVLKPGEVYKHTCVYKFSIQ</sequence>
<dbReference type="PANTHER" id="PTHR10091:SF0">
    <property type="entry name" value="GALACTOSE MUTAROTASE"/>
    <property type="match status" value="1"/>
</dbReference>
<evidence type="ECO:0000256" key="8">
    <source>
        <dbReference type="PIRNR" id="PIRNR005096"/>
    </source>
</evidence>
<organism evidence="9 10">
    <name type="scientific">Carboxylicivirga linearis</name>
    <dbReference type="NCBI Taxonomy" id="1628157"/>
    <lineage>
        <taxon>Bacteria</taxon>
        <taxon>Pseudomonadati</taxon>
        <taxon>Bacteroidota</taxon>
        <taxon>Bacteroidia</taxon>
        <taxon>Marinilabiliales</taxon>
        <taxon>Marinilabiliaceae</taxon>
        <taxon>Carboxylicivirga</taxon>
    </lineage>
</organism>
<comment type="pathway">
    <text evidence="2 8">Carbohydrate metabolism; hexose metabolism.</text>
</comment>
<accession>A0ABS5JYI0</accession>
<dbReference type="InterPro" id="IPR008183">
    <property type="entry name" value="Aldose_1/G6P_1-epimerase"/>
</dbReference>
<dbReference type="InterPro" id="IPR047215">
    <property type="entry name" value="Galactose_mutarotase-like"/>
</dbReference>
<dbReference type="InterPro" id="IPR015443">
    <property type="entry name" value="Aldose_1-epimerase"/>
</dbReference>
<dbReference type="InterPro" id="IPR014718">
    <property type="entry name" value="GH-type_carb-bd"/>
</dbReference>
<dbReference type="EMBL" id="JAGUCO010000017">
    <property type="protein sequence ID" value="MBS2099970.1"/>
    <property type="molecule type" value="Genomic_DNA"/>
</dbReference>
<dbReference type="SUPFAM" id="SSF74650">
    <property type="entry name" value="Galactose mutarotase-like"/>
    <property type="match status" value="1"/>
</dbReference>
<evidence type="ECO:0000313" key="9">
    <source>
        <dbReference type="EMBL" id="MBS2099970.1"/>
    </source>
</evidence>
<dbReference type="PANTHER" id="PTHR10091">
    <property type="entry name" value="ALDOSE-1-EPIMERASE"/>
    <property type="match status" value="1"/>
</dbReference>
<comment type="catalytic activity">
    <reaction evidence="8">
        <text>alpha-D-glucose = beta-D-glucose</text>
        <dbReference type="Rhea" id="RHEA:10264"/>
        <dbReference type="ChEBI" id="CHEBI:15903"/>
        <dbReference type="ChEBI" id="CHEBI:17925"/>
        <dbReference type="EC" id="5.1.3.3"/>
    </reaction>
</comment>
<keyword evidence="10" id="KW-1185">Reference proteome</keyword>
<evidence type="ECO:0000313" key="10">
    <source>
        <dbReference type="Proteomes" id="UP000708576"/>
    </source>
</evidence>
<comment type="caution">
    <text evidence="9">The sequence shown here is derived from an EMBL/GenBank/DDBJ whole genome shotgun (WGS) entry which is preliminary data.</text>
</comment>
<proteinExistence type="inferred from homology"/>
<comment type="cofactor">
    <cofactor evidence="1">
        <name>Ca(2+)</name>
        <dbReference type="ChEBI" id="CHEBI:29108"/>
    </cofactor>
</comment>
<keyword evidence="7 8" id="KW-0119">Carbohydrate metabolism</keyword>
<dbReference type="EC" id="5.1.3.3" evidence="8"/>
<comment type="similarity">
    <text evidence="3 8">Belongs to the aldose epimerase family.</text>
</comment>
<dbReference type="RefSeq" id="WP_212217212.1">
    <property type="nucleotide sequence ID" value="NZ_JAGUCO010000017.1"/>
</dbReference>
<dbReference type="Pfam" id="PF01263">
    <property type="entry name" value="Aldose_epim"/>
    <property type="match status" value="1"/>
</dbReference>
<protein>
    <recommendedName>
        <fullName evidence="8">Aldose 1-epimerase</fullName>
        <ecNumber evidence="8">5.1.3.3</ecNumber>
    </recommendedName>
</protein>
<dbReference type="InterPro" id="IPR011013">
    <property type="entry name" value="Gal_mutarotase_sf_dom"/>
</dbReference>
<dbReference type="NCBIfam" id="NF008277">
    <property type="entry name" value="PRK11055.1"/>
    <property type="match status" value="1"/>
</dbReference>
<dbReference type="CDD" id="cd09019">
    <property type="entry name" value="galactose_mutarotase_like"/>
    <property type="match status" value="1"/>
</dbReference>
<evidence type="ECO:0000256" key="5">
    <source>
        <dbReference type="ARBA" id="ARBA00022837"/>
    </source>
</evidence>
<gene>
    <name evidence="9" type="ORF">KEM10_16905</name>
</gene>
<dbReference type="Proteomes" id="UP000708576">
    <property type="component" value="Unassembled WGS sequence"/>
</dbReference>
<reference evidence="9 10" key="1">
    <citation type="journal article" date="2015" name="Int. J. Syst. Evol. Microbiol.">
        <title>Carboxylicivirga linearis sp. nov., isolated from a sea cucumber culture pond.</title>
        <authorList>
            <person name="Wang F.Q."/>
            <person name="Zhou Y.X."/>
            <person name="Lin X.Z."/>
            <person name="Chen G.J."/>
            <person name="Du Z.J."/>
        </authorList>
    </citation>
    <scope>NUCLEOTIDE SEQUENCE [LARGE SCALE GENOMIC DNA]</scope>
    <source>
        <strain evidence="9 10">FB218</strain>
    </source>
</reference>
<dbReference type="PIRSF" id="PIRSF005096">
    <property type="entry name" value="GALM"/>
    <property type="match status" value="1"/>
</dbReference>
<evidence type="ECO:0000256" key="4">
    <source>
        <dbReference type="ARBA" id="ARBA00011245"/>
    </source>
</evidence>
<dbReference type="Gene3D" id="2.70.98.10">
    <property type="match status" value="1"/>
</dbReference>
<keyword evidence="5" id="KW-0106">Calcium</keyword>
<name>A0ABS5JYI0_9BACT</name>
<evidence type="ECO:0000256" key="2">
    <source>
        <dbReference type="ARBA" id="ARBA00005028"/>
    </source>
</evidence>
<comment type="subunit">
    <text evidence="4">Monomer.</text>
</comment>
<evidence type="ECO:0000256" key="3">
    <source>
        <dbReference type="ARBA" id="ARBA00006206"/>
    </source>
</evidence>
<evidence type="ECO:0000256" key="1">
    <source>
        <dbReference type="ARBA" id="ARBA00001913"/>
    </source>
</evidence>
<keyword evidence="6 8" id="KW-0413">Isomerase</keyword>
<evidence type="ECO:0000256" key="6">
    <source>
        <dbReference type="ARBA" id="ARBA00023235"/>
    </source>
</evidence>
<evidence type="ECO:0000256" key="7">
    <source>
        <dbReference type="ARBA" id="ARBA00023277"/>
    </source>
</evidence>